<gene>
    <name evidence="2" type="ORF">rCG_41748</name>
</gene>
<keyword evidence="1" id="KW-0812">Transmembrane</keyword>
<keyword evidence="1" id="KW-0472">Membrane</keyword>
<organism evidence="2 3">
    <name type="scientific">Rattus norvegicus</name>
    <name type="common">Rat</name>
    <dbReference type="NCBI Taxonomy" id="10116"/>
    <lineage>
        <taxon>Eukaryota</taxon>
        <taxon>Metazoa</taxon>
        <taxon>Chordata</taxon>
        <taxon>Craniata</taxon>
        <taxon>Vertebrata</taxon>
        <taxon>Euteleostomi</taxon>
        <taxon>Mammalia</taxon>
        <taxon>Eutheria</taxon>
        <taxon>Euarchontoglires</taxon>
        <taxon>Glires</taxon>
        <taxon>Rodentia</taxon>
        <taxon>Myomorpha</taxon>
        <taxon>Muroidea</taxon>
        <taxon>Muridae</taxon>
        <taxon>Murinae</taxon>
        <taxon>Rattus</taxon>
    </lineage>
</organism>
<evidence type="ECO:0000256" key="1">
    <source>
        <dbReference type="SAM" id="Phobius"/>
    </source>
</evidence>
<keyword evidence="1" id="KW-1133">Transmembrane helix</keyword>
<proteinExistence type="predicted"/>
<dbReference type="EMBL" id="CH474132">
    <property type="protein sequence ID" value="EDL84745.1"/>
    <property type="molecule type" value="Genomic_DNA"/>
</dbReference>
<dbReference type="Proteomes" id="UP000234681">
    <property type="component" value="Chromosome 8"/>
</dbReference>
<evidence type="ECO:0000313" key="3">
    <source>
        <dbReference type="Proteomes" id="UP000234681"/>
    </source>
</evidence>
<name>A6KU62_RAT</name>
<evidence type="ECO:0000313" key="2">
    <source>
        <dbReference type="EMBL" id="EDL84745.1"/>
    </source>
</evidence>
<dbReference type="AlphaFoldDB" id="A6KU62"/>
<feature type="transmembrane region" description="Helical" evidence="1">
    <location>
        <begin position="36"/>
        <end position="54"/>
    </location>
</feature>
<accession>A6KU62</accession>
<reference evidence="3" key="1">
    <citation type="submission" date="2005-09" db="EMBL/GenBank/DDBJ databases">
        <authorList>
            <person name="Mural R.J."/>
            <person name="Li P.W."/>
            <person name="Adams M.D."/>
            <person name="Amanatides P.G."/>
            <person name="Baden-Tillson H."/>
            <person name="Barnstead M."/>
            <person name="Chin S.H."/>
            <person name="Dew I."/>
            <person name="Evans C.A."/>
            <person name="Ferriera S."/>
            <person name="Flanigan M."/>
            <person name="Fosler C."/>
            <person name="Glodek A."/>
            <person name="Gu Z."/>
            <person name="Holt R.A."/>
            <person name="Jennings D."/>
            <person name="Kraft C.L."/>
            <person name="Lu F."/>
            <person name="Nguyen T."/>
            <person name="Nusskern D.R."/>
            <person name="Pfannkoch C.M."/>
            <person name="Sitter C."/>
            <person name="Sutton G.G."/>
            <person name="Venter J.C."/>
            <person name="Wang Z."/>
            <person name="Woodage T."/>
            <person name="Zheng X.H."/>
            <person name="Zhong F."/>
        </authorList>
    </citation>
    <scope>NUCLEOTIDE SEQUENCE [LARGE SCALE GENOMIC DNA]</scope>
    <source>
        <strain>BN</strain>
        <strain evidence="3">Sprague-Dawley</strain>
    </source>
</reference>
<protein>
    <submittedName>
        <fullName evidence="2">RCG41748, isoform CRA_a</fullName>
    </submittedName>
</protein>
<sequence length="66" mass="7924">MKSHQWVRLMVEASCPSEPTSVMVVFLLYFPSDSSMIHQLFPLIFTFCLLTFFYRWKICIWKPELC</sequence>